<feature type="compositionally biased region" description="Basic and acidic residues" evidence="1">
    <location>
        <begin position="359"/>
        <end position="379"/>
    </location>
</feature>
<feature type="compositionally biased region" description="Basic and acidic residues" evidence="1">
    <location>
        <begin position="567"/>
        <end position="584"/>
    </location>
</feature>
<feature type="compositionally biased region" description="Basic and acidic residues" evidence="1">
    <location>
        <begin position="238"/>
        <end position="253"/>
    </location>
</feature>
<evidence type="ECO:0000313" key="3">
    <source>
        <dbReference type="EMBL" id="PNE37243.1"/>
    </source>
</evidence>
<feature type="region of interest" description="Disordered" evidence="1">
    <location>
        <begin position="219"/>
        <end position="539"/>
    </location>
</feature>
<feature type="compositionally biased region" description="Basic and acidic residues" evidence="1">
    <location>
        <begin position="277"/>
        <end position="288"/>
    </location>
</feature>
<protein>
    <recommendedName>
        <fullName evidence="2">Tox-PL domain-containing protein</fullName>
    </recommendedName>
</protein>
<feature type="region of interest" description="Disordered" evidence="1">
    <location>
        <begin position="102"/>
        <end position="126"/>
    </location>
</feature>
<feature type="region of interest" description="Disordered" evidence="1">
    <location>
        <begin position="1"/>
        <end position="85"/>
    </location>
</feature>
<evidence type="ECO:0000313" key="4">
    <source>
        <dbReference type="Proteomes" id="UP000236047"/>
    </source>
</evidence>
<feature type="compositionally biased region" description="Basic and acidic residues" evidence="1">
    <location>
        <begin position="608"/>
        <end position="617"/>
    </location>
</feature>
<organism evidence="3 4">
    <name type="scientific">Streptomyces noursei</name>
    <name type="common">Streptomyces albulus</name>
    <dbReference type="NCBI Taxonomy" id="1971"/>
    <lineage>
        <taxon>Bacteria</taxon>
        <taxon>Bacillati</taxon>
        <taxon>Actinomycetota</taxon>
        <taxon>Actinomycetes</taxon>
        <taxon>Kitasatosporales</taxon>
        <taxon>Streptomycetaceae</taxon>
        <taxon>Streptomyces</taxon>
    </lineage>
</organism>
<evidence type="ECO:0000259" key="2">
    <source>
        <dbReference type="Pfam" id="PF15644"/>
    </source>
</evidence>
<feature type="region of interest" description="Disordered" evidence="1">
    <location>
        <begin position="552"/>
        <end position="633"/>
    </location>
</feature>
<reference evidence="4" key="1">
    <citation type="submission" date="2015-09" db="EMBL/GenBank/DDBJ databases">
        <authorList>
            <person name="Graham D.E."/>
            <person name="Mahan K.M."/>
            <person name="Klingeman D.M."/>
            <person name="Fida T."/>
            <person name="Giannone R.J."/>
            <person name="Hettich R.L."/>
            <person name="Parry R.J."/>
            <person name="Spain J.C."/>
        </authorList>
    </citation>
    <scope>NUCLEOTIDE SEQUENCE [LARGE SCALE GENOMIC DNA]</scope>
    <source>
        <strain evidence="4">JCM 4701</strain>
    </source>
</reference>
<feature type="compositionally biased region" description="Basic and acidic residues" evidence="1">
    <location>
        <begin position="410"/>
        <end position="463"/>
    </location>
</feature>
<feature type="domain" description="Tox-PL" evidence="2">
    <location>
        <begin position="86"/>
        <end position="197"/>
    </location>
</feature>
<keyword evidence="4" id="KW-1185">Reference proteome</keyword>
<dbReference type="InterPro" id="IPR028908">
    <property type="entry name" value="Tox-PL_dom"/>
</dbReference>
<feature type="compositionally biased region" description="Polar residues" evidence="1">
    <location>
        <begin position="102"/>
        <end position="116"/>
    </location>
</feature>
<dbReference type="Proteomes" id="UP000236047">
    <property type="component" value="Unassembled WGS sequence"/>
</dbReference>
<evidence type="ECO:0000256" key="1">
    <source>
        <dbReference type="SAM" id="MobiDB-lite"/>
    </source>
</evidence>
<dbReference type="InterPro" id="IPR032722">
    <property type="entry name" value="Deaminase_XOO_2897"/>
</dbReference>
<feature type="compositionally biased region" description="Basic and acidic residues" evidence="1">
    <location>
        <begin position="525"/>
        <end position="539"/>
    </location>
</feature>
<feature type="compositionally biased region" description="Low complexity" evidence="1">
    <location>
        <begin position="1"/>
        <end position="16"/>
    </location>
</feature>
<sequence>MPDASDAPDTSDATATPDDRPSLDEIRSGIQESPGGLLPPDTVDQHALENAVPRNDDGSPQRFPDPTAGWAQLQNDGGTNVPGRSNNCADCSRSFLETWYGNPQVSAPRTPDQTPDGTPDHWSPESKANENIIDWAGAPHSYAGTSPDGHHAIAQELLKAGPGSAAIVQVNWADGGGHAFNAVNHNGKIVWVDTQSGEVSHHPINTEGATDVFHIPLDADRTPLHPAPDASNGSGATDSHHNSDGTDPDHTAHADQSPPAANGSHDTGVGTASHDAPSPDHGKDERPSAADPAALKRKASEQPSPDGESVSSTPESGSDAHRRTRIKVDGEGQPGQQSGNDPHTDTPSPPQTTLGSLPDHMDALGLDDHRMDVDDDHTQQHSPPQQAPQPQGTNTGSGTAEHPTSGPPHGKTDSKTDGKTDGKEPYSDPRDRGTSDTAKQEKEGKHTLDAEKKDSKEYGKVPDKLQAQLRNDRDVHRIPLDRVHDRLTGWADDGSLARALRASSGHPQTNDPDAGKGPQKFTQSDLEKRLPGFKDLDRGEKLAVVSSLTRLSVGFHEQHGVGSNPVDVDKPYRPPNEPDAKDGTTDSAAKNSDESLGVRGHRNSGNKYLDKLKHDGPMPESLKQNSPDFTDRNYAVLEVEGPPPARETHYVADSSVPVGEKYVSGRHSEKHLMEWLNRANQEGAQYSAKALYTEREPCGNGQGHAKCSNVLREMTPKDTKVYYSTTYRTDPEDVKAKKQLDTEKKKLKKEFDKKPIVGVQKEINDRLDRREGKSAHWIAAEKDKIDKLSEAEQRKKLSDMIDAEFTKRKNGMTTPEKQAMVREMDRHIAHLDSTWKKIQPSLL</sequence>
<feature type="compositionally biased region" description="Polar residues" evidence="1">
    <location>
        <begin position="72"/>
        <end position="85"/>
    </location>
</feature>
<dbReference type="AlphaFoldDB" id="A0A2N8P897"/>
<feature type="compositionally biased region" description="Low complexity" evidence="1">
    <location>
        <begin position="380"/>
        <end position="391"/>
    </location>
</feature>
<proteinExistence type="predicted"/>
<feature type="compositionally biased region" description="Basic and acidic residues" evidence="1">
    <location>
        <begin position="17"/>
        <end position="27"/>
    </location>
</feature>
<feature type="compositionally biased region" description="Basic and acidic residues" evidence="1">
    <location>
        <begin position="470"/>
        <end position="487"/>
    </location>
</feature>
<comment type="caution">
    <text evidence="3">The sequence shown here is derived from an EMBL/GenBank/DDBJ whole genome shotgun (WGS) entry which is preliminary data.</text>
</comment>
<accession>A0A2N8P897</accession>
<dbReference type="Pfam" id="PF15644">
    <property type="entry name" value="Gln_amidase"/>
    <property type="match status" value="1"/>
</dbReference>
<dbReference type="EMBL" id="LJSN01000003">
    <property type="protein sequence ID" value="PNE37243.1"/>
    <property type="molecule type" value="Genomic_DNA"/>
</dbReference>
<name>A0A2N8P897_STRNR</name>
<dbReference type="Pfam" id="PF14440">
    <property type="entry name" value="XOO_2897-deam"/>
    <property type="match status" value="1"/>
</dbReference>
<feature type="compositionally biased region" description="Basic and acidic residues" evidence="1">
    <location>
        <begin position="318"/>
        <end position="330"/>
    </location>
</feature>
<gene>
    <name evidence="3" type="ORF">AOB60_23005</name>
</gene>